<keyword evidence="3" id="KW-1185">Reference proteome</keyword>
<name>A0AAV5LQA6_9ROSI</name>
<dbReference type="AlphaFoldDB" id="A0AAV5LQA6"/>
<comment type="caution">
    <text evidence="2">The sequence shown here is derived from an EMBL/GenBank/DDBJ whole genome shotgun (WGS) entry which is preliminary data.</text>
</comment>
<evidence type="ECO:0000313" key="3">
    <source>
        <dbReference type="Proteomes" id="UP001054252"/>
    </source>
</evidence>
<accession>A0AAV5LQA6</accession>
<feature type="region of interest" description="Disordered" evidence="1">
    <location>
        <begin position="93"/>
        <end position="154"/>
    </location>
</feature>
<dbReference type="PANTHER" id="PTHR23335:SF30">
    <property type="entry name" value="CALMODULIN-BINDING TRANSCRIPTION ACTIVATOR 3"/>
    <property type="match status" value="1"/>
</dbReference>
<feature type="compositionally biased region" description="Basic and acidic residues" evidence="1">
    <location>
        <begin position="131"/>
        <end position="149"/>
    </location>
</feature>
<sequence>MWRWRKVFKEQHSLISLGAAPGALTDQSPEYPSGRTPADLAFVNGHKGIAGYLADRFLDIHISSINLDHQDDAAGRKAVQKISETSAAPLSLRNASEVGLAGRGRPNLGKELEEEKEEDKGPEDEGPEGNGQKDEEPEKEKEEGKKRAPDSALESGKANKILKAYLAYMALLTAYYNVQSMVTNPNACVGIF</sequence>
<gene>
    <name evidence="2" type="ORF">SLEP1_g46819</name>
</gene>
<evidence type="ECO:0000313" key="2">
    <source>
        <dbReference type="EMBL" id="GKV38973.1"/>
    </source>
</evidence>
<organism evidence="2 3">
    <name type="scientific">Rubroshorea leprosula</name>
    <dbReference type="NCBI Taxonomy" id="152421"/>
    <lineage>
        <taxon>Eukaryota</taxon>
        <taxon>Viridiplantae</taxon>
        <taxon>Streptophyta</taxon>
        <taxon>Embryophyta</taxon>
        <taxon>Tracheophyta</taxon>
        <taxon>Spermatophyta</taxon>
        <taxon>Magnoliopsida</taxon>
        <taxon>eudicotyledons</taxon>
        <taxon>Gunneridae</taxon>
        <taxon>Pentapetalae</taxon>
        <taxon>rosids</taxon>
        <taxon>malvids</taxon>
        <taxon>Malvales</taxon>
        <taxon>Dipterocarpaceae</taxon>
        <taxon>Rubroshorea</taxon>
    </lineage>
</organism>
<proteinExistence type="predicted"/>
<feature type="compositionally biased region" description="Acidic residues" evidence="1">
    <location>
        <begin position="114"/>
        <end position="127"/>
    </location>
</feature>
<protein>
    <submittedName>
        <fullName evidence="2">Uncharacterized protein</fullName>
    </submittedName>
</protein>
<evidence type="ECO:0000256" key="1">
    <source>
        <dbReference type="SAM" id="MobiDB-lite"/>
    </source>
</evidence>
<dbReference type="GO" id="GO:0005634">
    <property type="term" value="C:nucleus"/>
    <property type="evidence" value="ECO:0007669"/>
    <property type="project" value="TreeGrafter"/>
</dbReference>
<dbReference type="GO" id="GO:0003712">
    <property type="term" value="F:transcription coregulator activity"/>
    <property type="evidence" value="ECO:0007669"/>
    <property type="project" value="TreeGrafter"/>
</dbReference>
<dbReference type="GO" id="GO:0003690">
    <property type="term" value="F:double-stranded DNA binding"/>
    <property type="evidence" value="ECO:0007669"/>
    <property type="project" value="TreeGrafter"/>
</dbReference>
<dbReference type="GO" id="GO:0006357">
    <property type="term" value="P:regulation of transcription by RNA polymerase II"/>
    <property type="evidence" value="ECO:0007669"/>
    <property type="project" value="TreeGrafter"/>
</dbReference>
<dbReference type="PANTHER" id="PTHR23335">
    <property type="entry name" value="CALMODULIN-BINDING TRANSCRIPTION ACTIVATOR CAMTA"/>
    <property type="match status" value="1"/>
</dbReference>
<reference evidence="2 3" key="1">
    <citation type="journal article" date="2021" name="Commun. Biol.">
        <title>The genome of Shorea leprosula (Dipterocarpaceae) highlights the ecological relevance of drought in aseasonal tropical rainforests.</title>
        <authorList>
            <person name="Ng K.K.S."/>
            <person name="Kobayashi M.J."/>
            <person name="Fawcett J.A."/>
            <person name="Hatakeyama M."/>
            <person name="Paape T."/>
            <person name="Ng C.H."/>
            <person name="Ang C.C."/>
            <person name="Tnah L.H."/>
            <person name="Lee C.T."/>
            <person name="Nishiyama T."/>
            <person name="Sese J."/>
            <person name="O'Brien M.J."/>
            <person name="Copetti D."/>
            <person name="Mohd Noor M.I."/>
            <person name="Ong R.C."/>
            <person name="Putra M."/>
            <person name="Sireger I.Z."/>
            <person name="Indrioko S."/>
            <person name="Kosugi Y."/>
            <person name="Izuno A."/>
            <person name="Isagi Y."/>
            <person name="Lee S.L."/>
            <person name="Shimizu K.K."/>
        </authorList>
    </citation>
    <scope>NUCLEOTIDE SEQUENCE [LARGE SCALE GENOMIC DNA]</scope>
    <source>
        <strain evidence="2">214</strain>
    </source>
</reference>
<dbReference type="Proteomes" id="UP001054252">
    <property type="component" value="Unassembled WGS sequence"/>
</dbReference>
<dbReference type="EMBL" id="BPVZ01000131">
    <property type="protein sequence ID" value="GKV38973.1"/>
    <property type="molecule type" value="Genomic_DNA"/>
</dbReference>